<evidence type="ECO:0000256" key="1">
    <source>
        <dbReference type="ARBA" id="ARBA00001966"/>
    </source>
</evidence>
<keyword evidence="4" id="KW-0408">Iron</keyword>
<name>A0A2M9Z7S3_9LEPT</name>
<comment type="cofactor">
    <cofactor evidence="1">
        <name>[4Fe-4S] cluster</name>
        <dbReference type="ChEBI" id="CHEBI:49883"/>
    </cofactor>
</comment>
<dbReference type="InterPro" id="IPR013785">
    <property type="entry name" value="Aldolase_TIM"/>
</dbReference>
<evidence type="ECO:0000256" key="3">
    <source>
        <dbReference type="ARBA" id="ARBA00022723"/>
    </source>
</evidence>
<dbReference type="SUPFAM" id="SSF102114">
    <property type="entry name" value="Radical SAM enzymes"/>
    <property type="match status" value="1"/>
</dbReference>
<protein>
    <recommendedName>
        <fullName evidence="6">Radical SAM core domain-containing protein</fullName>
    </recommendedName>
</protein>
<reference evidence="7 8" key="1">
    <citation type="submission" date="2017-07" db="EMBL/GenBank/DDBJ databases">
        <title>Leptospira spp. isolated from tropical soils.</title>
        <authorList>
            <person name="Thibeaux R."/>
            <person name="Iraola G."/>
            <person name="Ferres I."/>
            <person name="Bierque E."/>
            <person name="Girault D."/>
            <person name="Soupe-Gilbert M.-E."/>
            <person name="Picardeau M."/>
            <person name="Goarant C."/>
        </authorList>
    </citation>
    <scope>NUCLEOTIDE SEQUENCE [LARGE SCALE GENOMIC DNA]</scope>
    <source>
        <strain evidence="7 8">FH2-C-A2</strain>
    </source>
</reference>
<dbReference type="InterPro" id="IPR058240">
    <property type="entry name" value="rSAM_sf"/>
</dbReference>
<evidence type="ECO:0000256" key="2">
    <source>
        <dbReference type="ARBA" id="ARBA00022691"/>
    </source>
</evidence>
<dbReference type="CDD" id="cd01335">
    <property type="entry name" value="Radical_SAM"/>
    <property type="match status" value="1"/>
</dbReference>
<dbReference type="SFLD" id="SFLDS00029">
    <property type="entry name" value="Radical_SAM"/>
    <property type="match status" value="1"/>
</dbReference>
<dbReference type="PROSITE" id="PS51918">
    <property type="entry name" value="RADICAL_SAM"/>
    <property type="match status" value="1"/>
</dbReference>
<keyword evidence="5" id="KW-0411">Iron-sulfur</keyword>
<accession>A0A2M9Z7S3</accession>
<dbReference type="RefSeq" id="WP_100760212.1">
    <property type="nucleotide sequence ID" value="NZ_NPDT01000010.1"/>
</dbReference>
<dbReference type="GO" id="GO:0003824">
    <property type="term" value="F:catalytic activity"/>
    <property type="evidence" value="ECO:0007669"/>
    <property type="project" value="InterPro"/>
</dbReference>
<dbReference type="InterPro" id="IPR006638">
    <property type="entry name" value="Elp3/MiaA/NifB-like_rSAM"/>
</dbReference>
<comment type="caution">
    <text evidence="7">The sequence shown here is derived from an EMBL/GenBank/DDBJ whole genome shotgun (WGS) entry which is preliminary data.</text>
</comment>
<dbReference type="Gene3D" id="3.20.20.70">
    <property type="entry name" value="Aldolase class I"/>
    <property type="match status" value="1"/>
</dbReference>
<dbReference type="PANTHER" id="PTHR11228:SF7">
    <property type="entry name" value="PQQA PEPTIDE CYCLASE"/>
    <property type="match status" value="1"/>
</dbReference>
<evidence type="ECO:0000313" key="8">
    <source>
        <dbReference type="Proteomes" id="UP000231912"/>
    </source>
</evidence>
<proteinExistence type="predicted"/>
<evidence type="ECO:0000256" key="5">
    <source>
        <dbReference type="ARBA" id="ARBA00023014"/>
    </source>
</evidence>
<dbReference type="GO" id="GO:0051536">
    <property type="term" value="F:iron-sulfur cluster binding"/>
    <property type="evidence" value="ECO:0007669"/>
    <property type="project" value="UniProtKB-KW"/>
</dbReference>
<dbReference type="SFLD" id="SFLDG01067">
    <property type="entry name" value="SPASM/twitch_domain_containing"/>
    <property type="match status" value="1"/>
</dbReference>
<dbReference type="EMBL" id="NPDT01000010">
    <property type="protein sequence ID" value="PJZ64448.1"/>
    <property type="molecule type" value="Genomic_DNA"/>
</dbReference>
<organism evidence="7 8">
    <name type="scientific">Leptospira wolffii</name>
    <dbReference type="NCBI Taxonomy" id="409998"/>
    <lineage>
        <taxon>Bacteria</taxon>
        <taxon>Pseudomonadati</taxon>
        <taxon>Spirochaetota</taxon>
        <taxon>Spirochaetia</taxon>
        <taxon>Leptospirales</taxon>
        <taxon>Leptospiraceae</taxon>
        <taxon>Leptospira</taxon>
    </lineage>
</organism>
<keyword evidence="2" id="KW-0949">S-adenosyl-L-methionine</keyword>
<dbReference type="PANTHER" id="PTHR11228">
    <property type="entry name" value="RADICAL SAM DOMAIN PROTEIN"/>
    <property type="match status" value="1"/>
</dbReference>
<feature type="domain" description="Radical SAM core" evidence="6">
    <location>
        <begin position="1"/>
        <end position="216"/>
    </location>
</feature>
<dbReference type="Pfam" id="PF04055">
    <property type="entry name" value="Radical_SAM"/>
    <property type="match status" value="1"/>
</dbReference>
<dbReference type="InterPro" id="IPR007197">
    <property type="entry name" value="rSAM"/>
</dbReference>
<keyword evidence="3" id="KW-0479">Metal-binding</keyword>
<dbReference type="GO" id="GO:0046872">
    <property type="term" value="F:metal ion binding"/>
    <property type="evidence" value="ECO:0007669"/>
    <property type="project" value="UniProtKB-KW"/>
</dbReference>
<evidence type="ECO:0000256" key="4">
    <source>
        <dbReference type="ARBA" id="ARBA00023004"/>
    </source>
</evidence>
<sequence length="340" mass="38496">MDLPWLTIELTTKCDLHCNNCFALAALESKSRISWERSREIAQEGYRAGFRRLHLTGGEPTLWKEFFPLIEYAFEIGYESLFFNTHGGHLTEDFCKKVASYGDKISLTISLNGDRELHESVRGPGSYDKAISGIKNALLFGLSVELFVVVGKRLLKDLPGFTDKTFKDFPGINRMTWIQLHRVEEDAYDVEKDLLTPSEFVEMVRMGALLSLYGYPIYILDNSLSNVVAKEIGLPHLPLSPNIETAGRFVVLVDGKITNSHSSREEFGIFVPGIFQNILESSFYKEKTGEDVNVCPSCEYVSLCKESYNPRPSLAYMDFSAAPFCKRVLSFLSEREFAKQ</sequence>
<gene>
    <name evidence="7" type="ORF">CH371_18755</name>
</gene>
<dbReference type="SMART" id="SM00729">
    <property type="entry name" value="Elp3"/>
    <property type="match status" value="1"/>
</dbReference>
<evidence type="ECO:0000313" key="7">
    <source>
        <dbReference type="EMBL" id="PJZ64448.1"/>
    </source>
</evidence>
<dbReference type="InterPro" id="IPR050377">
    <property type="entry name" value="Radical_SAM_PqqE_MftC-like"/>
</dbReference>
<dbReference type="AlphaFoldDB" id="A0A2M9Z7S3"/>
<dbReference type="Proteomes" id="UP000231912">
    <property type="component" value="Unassembled WGS sequence"/>
</dbReference>
<evidence type="ECO:0000259" key="6">
    <source>
        <dbReference type="PROSITE" id="PS51918"/>
    </source>
</evidence>